<dbReference type="EMBL" id="CYGY02000068">
    <property type="protein sequence ID" value="SIT49312.1"/>
    <property type="molecule type" value="Genomic_DNA"/>
</dbReference>
<dbReference type="AlphaFoldDB" id="A0A1N7SPP4"/>
<evidence type="ECO:0000313" key="2">
    <source>
        <dbReference type="Proteomes" id="UP000195569"/>
    </source>
</evidence>
<sequence length="61" mass="7003">MTQAFAVVAIDLQTNVRKKSTSSESGALLWDQYQHHCHGSSWLWPVKATNRNSRCRLPHPR</sequence>
<dbReference type="Proteomes" id="UP000195569">
    <property type="component" value="Unassembled WGS sequence"/>
</dbReference>
<proteinExistence type="predicted"/>
<protein>
    <submittedName>
        <fullName evidence="1">Uncharacterized protein</fullName>
    </submittedName>
</protein>
<keyword evidence="2" id="KW-1185">Reference proteome</keyword>
<gene>
    <name evidence="1" type="ORF">BN2476_680069</name>
</gene>
<comment type="caution">
    <text evidence="1">The sequence shown here is derived from an EMBL/GenBank/DDBJ whole genome shotgun (WGS) entry which is preliminary data.</text>
</comment>
<reference evidence="1" key="1">
    <citation type="submission" date="2016-12" db="EMBL/GenBank/DDBJ databases">
        <authorList>
            <person name="Moulin L."/>
        </authorList>
    </citation>
    <scope>NUCLEOTIDE SEQUENCE [LARGE SCALE GENOMIC DNA]</scope>
    <source>
        <strain evidence="1">STM 7183</strain>
    </source>
</reference>
<name>A0A1N7SPP4_9BURK</name>
<organism evidence="1 2">
    <name type="scientific">Paraburkholderia piptadeniae</name>
    <dbReference type="NCBI Taxonomy" id="1701573"/>
    <lineage>
        <taxon>Bacteria</taxon>
        <taxon>Pseudomonadati</taxon>
        <taxon>Pseudomonadota</taxon>
        <taxon>Betaproteobacteria</taxon>
        <taxon>Burkholderiales</taxon>
        <taxon>Burkholderiaceae</taxon>
        <taxon>Paraburkholderia</taxon>
    </lineage>
</organism>
<accession>A0A1N7SPP4</accession>
<evidence type="ECO:0000313" key="1">
    <source>
        <dbReference type="EMBL" id="SIT49312.1"/>
    </source>
</evidence>